<proteinExistence type="predicted"/>
<dbReference type="Proteomes" id="UP000838412">
    <property type="component" value="Chromosome 12"/>
</dbReference>
<organism evidence="3 4">
    <name type="scientific">Branchiostoma lanceolatum</name>
    <name type="common">Common lancelet</name>
    <name type="synonym">Amphioxus lanceolatum</name>
    <dbReference type="NCBI Taxonomy" id="7740"/>
    <lineage>
        <taxon>Eukaryota</taxon>
        <taxon>Metazoa</taxon>
        <taxon>Chordata</taxon>
        <taxon>Cephalochordata</taxon>
        <taxon>Leptocardii</taxon>
        <taxon>Amphioxiformes</taxon>
        <taxon>Branchiostomatidae</taxon>
        <taxon>Branchiostoma</taxon>
    </lineage>
</organism>
<gene>
    <name evidence="3" type="primary">Hypp6821</name>
    <name evidence="3" type="ORF">BLAG_LOCUS5831</name>
</gene>
<dbReference type="Pfam" id="PF21107">
    <property type="entry name" value="STPRs"/>
    <property type="match status" value="1"/>
</dbReference>
<dbReference type="EMBL" id="OV696697">
    <property type="protein sequence ID" value="CAH1242542.1"/>
    <property type="molecule type" value="Genomic_DNA"/>
</dbReference>
<evidence type="ECO:0000313" key="3">
    <source>
        <dbReference type="EMBL" id="CAH1242542.1"/>
    </source>
</evidence>
<feature type="domain" description="STPR" evidence="2">
    <location>
        <begin position="244"/>
        <end position="294"/>
    </location>
</feature>
<dbReference type="AlphaFoldDB" id="A0A8J9YVL2"/>
<evidence type="ECO:0000256" key="1">
    <source>
        <dbReference type="SAM" id="MobiDB-lite"/>
    </source>
</evidence>
<protein>
    <submittedName>
        <fullName evidence="3">Hypp6821 protein</fullName>
    </submittedName>
</protein>
<evidence type="ECO:0000313" key="4">
    <source>
        <dbReference type="Proteomes" id="UP000838412"/>
    </source>
</evidence>
<reference evidence="3" key="1">
    <citation type="submission" date="2022-01" db="EMBL/GenBank/DDBJ databases">
        <authorList>
            <person name="Braso-Vives M."/>
        </authorList>
    </citation>
    <scope>NUCLEOTIDE SEQUENCE</scope>
</reference>
<name>A0A8J9YVL2_BRALA</name>
<feature type="compositionally biased region" description="Basic and acidic residues" evidence="1">
    <location>
        <begin position="253"/>
        <end position="285"/>
    </location>
</feature>
<keyword evidence="4" id="KW-1185">Reference proteome</keyword>
<feature type="region of interest" description="Disordered" evidence="1">
    <location>
        <begin position="253"/>
        <end position="303"/>
    </location>
</feature>
<dbReference type="InterPro" id="IPR048998">
    <property type="entry name" value="STPR"/>
</dbReference>
<evidence type="ECO:0000259" key="2">
    <source>
        <dbReference type="Pfam" id="PF21107"/>
    </source>
</evidence>
<accession>A0A8J9YVL2</accession>
<sequence>MTSRPAVIPFVETGEICEAKTDTTLSNALEEATAEAPRAIASNIFLIVNNGPAPPRVPHWCEYGCDSRVKLQEVQRKLDEARKTIMVKGTKHAMALQPNLPRLQKIYPSDLSDPARGENSQGEGAFRKVFKKLQKCSDDDIDRMERFLEVMRLPFKITVAMSAEKRPTSGQVLPMLQKLKQHLADKEEALRFFYVDWNSVISEHIPDVNASAEAFMTFNVIKLVIPSKVVTIRPRDKPWMTCEIRLVKVRKKTSETRANETAEEQRKRLSKENDRAAKTRAKETALQRSKRLSKGQGENNRVA</sequence>
<dbReference type="OrthoDB" id="1607513at2759"/>